<gene>
    <name evidence="3" type="ORF">LY90DRAFT_519897</name>
</gene>
<dbReference type="SUPFAM" id="SSF141086">
    <property type="entry name" value="Agglutinin HPA-like"/>
    <property type="match status" value="1"/>
</dbReference>
<comment type="caution">
    <text evidence="3">The sequence shown here is derived from an EMBL/GenBank/DDBJ whole genome shotgun (WGS) entry which is preliminary data.</text>
</comment>
<dbReference type="GO" id="GO:0098636">
    <property type="term" value="C:protein complex involved in cell adhesion"/>
    <property type="evidence" value="ECO:0007669"/>
    <property type="project" value="TreeGrafter"/>
</dbReference>
<evidence type="ECO:0000256" key="1">
    <source>
        <dbReference type="SAM" id="Coils"/>
    </source>
</evidence>
<dbReference type="Gene3D" id="1.20.5.340">
    <property type="match status" value="1"/>
</dbReference>
<dbReference type="OrthoDB" id="291007at2759"/>
<reference evidence="3 4" key="1">
    <citation type="submission" date="2016-08" db="EMBL/GenBank/DDBJ databases">
        <title>A Parts List for Fungal Cellulosomes Revealed by Comparative Genomics.</title>
        <authorList>
            <consortium name="DOE Joint Genome Institute"/>
            <person name="Haitjema C.H."/>
            <person name="Gilmore S.P."/>
            <person name="Henske J.K."/>
            <person name="Solomon K.V."/>
            <person name="De Groot R."/>
            <person name="Kuo A."/>
            <person name="Mondo S.J."/>
            <person name="Salamov A.A."/>
            <person name="Labutti K."/>
            <person name="Zhao Z."/>
            <person name="Chiniquy J."/>
            <person name="Barry K."/>
            <person name="Brewer H.M."/>
            <person name="Purvine S.O."/>
            <person name="Wright A.T."/>
            <person name="Boxma B."/>
            <person name="Van Alen T."/>
            <person name="Hackstein J.H."/>
            <person name="Baker S.E."/>
            <person name="Grigoriev I.V."/>
            <person name="O'Malley M.A."/>
        </authorList>
    </citation>
    <scope>NUCLEOTIDE SEQUENCE [LARGE SCALE GENOMIC DNA]</scope>
    <source>
        <strain evidence="3 4">G1</strain>
    </source>
</reference>
<dbReference type="GO" id="GO:0070492">
    <property type="term" value="F:oligosaccharide binding"/>
    <property type="evidence" value="ECO:0007669"/>
    <property type="project" value="TreeGrafter"/>
</dbReference>
<dbReference type="AlphaFoldDB" id="A0A1Y1YMZ9"/>
<dbReference type="Proteomes" id="UP000193920">
    <property type="component" value="Unassembled WGS sequence"/>
</dbReference>
<dbReference type="InterPro" id="IPR052487">
    <property type="entry name" value="Galactose-binding_lectin"/>
</dbReference>
<evidence type="ECO:0000313" key="4">
    <source>
        <dbReference type="Proteomes" id="UP000193920"/>
    </source>
</evidence>
<feature type="coiled-coil region" evidence="1">
    <location>
        <begin position="150"/>
        <end position="272"/>
    </location>
</feature>
<feature type="domain" description="H-type lectin" evidence="2">
    <location>
        <begin position="299"/>
        <end position="363"/>
    </location>
</feature>
<dbReference type="EMBL" id="MCOG01000547">
    <property type="protein sequence ID" value="ORX99389.1"/>
    <property type="molecule type" value="Genomic_DNA"/>
</dbReference>
<protein>
    <recommendedName>
        <fullName evidence="2">H-type lectin domain-containing protein</fullName>
    </recommendedName>
</protein>
<dbReference type="GO" id="GO:0098609">
    <property type="term" value="P:cell-cell adhesion"/>
    <property type="evidence" value="ECO:0007669"/>
    <property type="project" value="TreeGrafter"/>
</dbReference>
<dbReference type="GO" id="GO:0046871">
    <property type="term" value="F:N-acetylgalactosamine binding"/>
    <property type="evidence" value="ECO:0007669"/>
    <property type="project" value="TreeGrafter"/>
</dbReference>
<dbReference type="STRING" id="1754190.A0A1Y1YMZ9"/>
<name>A0A1Y1YMZ9_9FUNG</name>
<dbReference type="GO" id="GO:0009986">
    <property type="term" value="C:cell surface"/>
    <property type="evidence" value="ECO:0007669"/>
    <property type="project" value="TreeGrafter"/>
</dbReference>
<dbReference type="InterPro" id="IPR037221">
    <property type="entry name" value="H-type_lectin_dom_sf"/>
</dbReference>
<dbReference type="InterPro" id="IPR019019">
    <property type="entry name" value="H-type_lectin_domain"/>
</dbReference>
<dbReference type="Pfam" id="PF09458">
    <property type="entry name" value="H_lectin"/>
    <property type="match status" value="1"/>
</dbReference>
<evidence type="ECO:0000259" key="2">
    <source>
        <dbReference type="Pfam" id="PF09458"/>
    </source>
</evidence>
<dbReference type="PANTHER" id="PTHR46938">
    <property type="entry name" value="DISCOIDIN-1 SUBUNIT A-RELATED-RELATED"/>
    <property type="match status" value="1"/>
</dbReference>
<evidence type="ECO:0000313" key="3">
    <source>
        <dbReference type="EMBL" id="ORX99389.1"/>
    </source>
</evidence>
<dbReference type="GO" id="GO:0030247">
    <property type="term" value="F:polysaccharide binding"/>
    <property type="evidence" value="ECO:0007669"/>
    <property type="project" value="TreeGrafter"/>
</dbReference>
<organism evidence="3 4">
    <name type="scientific">Neocallimastix californiae</name>
    <dbReference type="NCBI Taxonomy" id="1754190"/>
    <lineage>
        <taxon>Eukaryota</taxon>
        <taxon>Fungi</taxon>
        <taxon>Fungi incertae sedis</taxon>
        <taxon>Chytridiomycota</taxon>
        <taxon>Chytridiomycota incertae sedis</taxon>
        <taxon>Neocallimastigomycetes</taxon>
        <taxon>Neocallimastigales</taxon>
        <taxon>Neocallimastigaceae</taxon>
        <taxon>Neocallimastix</taxon>
    </lineage>
</organism>
<keyword evidence="4" id="KW-1185">Reference proteome</keyword>
<keyword evidence="1" id="KW-0175">Coiled coil</keyword>
<dbReference type="Gene3D" id="2.60.40.2080">
    <property type="match status" value="1"/>
</dbReference>
<dbReference type="SUPFAM" id="SSF90257">
    <property type="entry name" value="Myosin rod fragments"/>
    <property type="match status" value="1"/>
</dbReference>
<proteinExistence type="predicted"/>
<sequence length="364" mass="42801">MDSGNNNNNCTDIVIYKEEELLEEKKFVLKHYEIKFQLVKINYVSNIRITAQEERMITNYYYGTEMNEGDFKIQNNGLLKLCDNNIQEIYDFFLRSFNENKISIKDIKENISFNLIIKEKCIGKEYTFEISLKKKNYNNNDIIGLLCNKMNELEIKNINLDSKVNELEEEKNNLNSKVNELETKNDNLNFKVNELEEEKNNLNSKVNELEEGKNNLNSKVNKLEEEKNKLNSKVNELEEEKNNLNSKLNNDFSALENKNNILEEKLETINIQTGEYNTYFPGKEIYMRRGHGERSFIGHIDFNKKYESIPYVLTSLSALDAGDNRNIRISVNAFNITTTGFDIKIYTWADTSIYYVRVSWISFR</sequence>
<accession>A0A1Y1YMZ9</accession>